<dbReference type="OrthoDB" id="581838at2"/>
<proteinExistence type="predicted"/>
<dbReference type="SUPFAM" id="SSF55961">
    <property type="entry name" value="Bet v1-like"/>
    <property type="match status" value="1"/>
</dbReference>
<dbReference type="InterPro" id="IPR019587">
    <property type="entry name" value="Polyketide_cyclase/dehydratase"/>
</dbReference>
<sequence length="174" mass="19597">MKVKPCLHKSAEELHQAPVLIENTIEIDCSAEHLFAIFEDEHAWTVWGSSLEEVIWTSPKPFGVGTTRTVKMAGGIMGVEQFTAWETNRRMAFCFTESSMPNMAAFGEDYVVESLGENRCKLVWYAAFWPSNAFATGCFKVLKPVMTWYLGSFLKGLKKLCEGDYQPKPASPRV</sequence>
<dbReference type="Gene3D" id="3.30.530.20">
    <property type="match status" value="1"/>
</dbReference>
<dbReference type="EMBL" id="CACSIO010000056">
    <property type="protein sequence ID" value="CAA0123797.1"/>
    <property type="molecule type" value="Genomic_DNA"/>
</dbReference>
<dbReference type="CDD" id="cd07821">
    <property type="entry name" value="PYR_PYL_RCAR_like"/>
    <property type="match status" value="1"/>
</dbReference>
<dbReference type="Pfam" id="PF10604">
    <property type="entry name" value="Polyketide_cyc2"/>
    <property type="match status" value="1"/>
</dbReference>
<gene>
    <name evidence="1" type="ORF">OPDIPICF_02876</name>
</gene>
<organism evidence="1 2">
    <name type="scientific">BD1-7 clade bacterium</name>
    <dbReference type="NCBI Taxonomy" id="2029982"/>
    <lineage>
        <taxon>Bacteria</taxon>
        <taxon>Pseudomonadati</taxon>
        <taxon>Pseudomonadota</taxon>
        <taxon>Gammaproteobacteria</taxon>
        <taxon>Cellvibrionales</taxon>
        <taxon>Spongiibacteraceae</taxon>
        <taxon>BD1-7 clade</taxon>
    </lineage>
</organism>
<accession>A0A5S9QYA9</accession>
<evidence type="ECO:0008006" key="3">
    <source>
        <dbReference type="Google" id="ProtNLM"/>
    </source>
</evidence>
<dbReference type="InterPro" id="IPR023393">
    <property type="entry name" value="START-like_dom_sf"/>
</dbReference>
<evidence type="ECO:0000313" key="1">
    <source>
        <dbReference type="EMBL" id="CAA0123797.1"/>
    </source>
</evidence>
<keyword evidence="2" id="KW-1185">Reference proteome</keyword>
<protein>
    <recommendedName>
        <fullName evidence="3">Polyketide cyclase / dehydrase and lipid transport</fullName>
    </recommendedName>
</protein>
<dbReference type="Proteomes" id="UP000441399">
    <property type="component" value="Unassembled WGS sequence"/>
</dbReference>
<dbReference type="AlphaFoldDB" id="A0A5S9QYA9"/>
<evidence type="ECO:0000313" key="2">
    <source>
        <dbReference type="Proteomes" id="UP000441399"/>
    </source>
</evidence>
<name>A0A5S9QYA9_9GAMM</name>
<reference evidence="1 2" key="1">
    <citation type="submission" date="2019-11" db="EMBL/GenBank/DDBJ databases">
        <authorList>
            <person name="Holert J."/>
        </authorList>
    </citation>
    <scope>NUCLEOTIDE SEQUENCE [LARGE SCALE GENOMIC DNA]</scope>
    <source>
        <strain evidence="1">SB11_3</strain>
    </source>
</reference>